<dbReference type="AlphaFoldDB" id="A0A0P1GTQ1"/>
<dbReference type="EMBL" id="CYSD01000033">
    <property type="protein sequence ID" value="CUH78797.1"/>
    <property type="molecule type" value="Genomic_DNA"/>
</dbReference>
<keyword evidence="4" id="KW-0012">Acyltransferase</keyword>
<dbReference type="Pfam" id="PF19040">
    <property type="entry name" value="SGNH"/>
    <property type="match status" value="1"/>
</dbReference>
<dbReference type="InterPro" id="IPR002656">
    <property type="entry name" value="Acyl_transf_3_dom"/>
</dbReference>
<dbReference type="Proteomes" id="UP000052022">
    <property type="component" value="Unassembled WGS sequence"/>
</dbReference>
<dbReference type="InterPro" id="IPR050879">
    <property type="entry name" value="Acyltransferase_3"/>
</dbReference>
<dbReference type="EC" id="2.3.1.-" evidence="4"/>
<evidence type="ECO:0000313" key="5">
    <source>
        <dbReference type="Proteomes" id="UP000052022"/>
    </source>
</evidence>
<protein>
    <submittedName>
        <fullName evidence="4">O-acetyltransferase OatA</fullName>
        <ecNumber evidence="4">2.3.1.-</ecNumber>
    </submittedName>
</protein>
<reference evidence="4 5" key="1">
    <citation type="submission" date="2015-09" db="EMBL/GenBank/DDBJ databases">
        <authorList>
            <consortium name="Swine Surveillance"/>
        </authorList>
    </citation>
    <scope>NUCLEOTIDE SEQUENCE [LARGE SCALE GENOMIC DNA]</scope>
    <source>
        <strain evidence="4 5">CECT 7557</strain>
    </source>
</reference>
<evidence type="ECO:0000256" key="1">
    <source>
        <dbReference type="SAM" id="Phobius"/>
    </source>
</evidence>
<gene>
    <name evidence="4" type="primary">oatA</name>
    <name evidence="4" type="ORF">TRM7557_02046</name>
</gene>
<feature type="transmembrane region" description="Helical" evidence="1">
    <location>
        <begin position="274"/>
        <end position="292"/>
    </location>
</feature>
<dbReference type="GO" id="GO:0016747">
    <property type="term" value="F:acyltransferase activity, transferring groups other than amino-acyl groups"/>
    <property type="evidence" value="ECO:0007669"/>
    <property type="project" value="InterPro"/>
</dbReference>
<name>A0A0P1GTQ1_9RHOB</name>
<feature type="transmembrane region" description="Helical" evidence="1">
    <location>
        <begin position="99"/>
        <end position="117"/>
    </location>
</feature>
<dbReference type="PANTHER" id="PTHR23028:SF53">
    <property type="entry name" value="ACYL_TRANSF_3 DOMAIN-CONTAINING PROTEIN"/>
    <property type="match status" value="1"/>
</dbReference>
<dbReference type="PANTHER" id="PTHR23028">
    <property type="entry name" value="ACETYLTRANSFERASE"/>
    <property type="match status" value="1"/>
</dbReference>
<keyword evidence="1" id="KW-0472">Membrane</keyword>
<feature type="domain" description="SGNH" evidence="3">
    <location>
        <begin position="422"/>
        <end position="644"/>
    </location>
</feature>
<evidence type="ECO:0000313" key="4">
    <source>
        <dbReference type="EMBL" id="CUH78797.1"/>
    </source>
</evidence>
<keyword evidence="4" id="KW-0808">Transferase</keyword>
<feature type="domain" description="Acyltransferase 3" evidence="2">
    <location>
        <begin position="6"/>
        <end position="327"/>
    </location>
</feature>
<keyword evidence="1" id="KW-0812">Transmembrane</keyword>
<feature type="transmembrane region" description="Helical" evidence="1">
    <location>
        <begin position="162"/>
        <end position="181"/>
    </location>
</feature>
<accession>A0A0P1GTQ1</accession>
<feature type="transmembrane region" description="Helical" evidence="1">
    <location>
        <begin position="216"/>
        <end position="237"/>
    </location>
</feature>
<feature type="transmembrane region" description="Helical" evidence="1">
    <location>
        <begin position="137"/>
        <end position="155"/>
    </location>
</feature>
<feature type="transmembrane region" description="Helical" evidence="1">
    <location>
        <begin position="243"/>
        <end position="262"/>
    </location>
</feature>
<feature type="transmembrane region" description="Helical" evidence="1">
    <location>
        <begin position="343"/>
        <end position="363"/>
    </location>
</feature>
<feature type="transmembrane region" description="Helical" evidence="1">
    <location>
        <begin position="12"/>
        <end position="35"/>
    </location>
</feature>
<dbReference type="GO" id="GO:0016020">
    <property type="term" value="C:membrane"/>
    <property type="evidence" value="ECO:0007669"/>
    <property type="project" value="TreeGrafter"/>
</dbReference>
<dbReference type="OrthoDB" id="9796461at2"/>
<proteinExistence type="predicted"/>
<evidence type="ECO:0000259" key="2">
    <source>
        <dbReference type="Pfam" id="PF01757"/>
    </source>
</evidence>
<sequence>MKYRSEIDGLRSVAVLPVILFHAGFTAFGGGFVGVDVFFVISGYLITTIIVDELAQGKFSILKFYERRARRILPALFVVCLVSLVMAWMFLLKHDFKDFARSIVATATFSSNIYFWLESDYFDTAAELKPLLHTWSLAVEEQFYIFFPPLLMLLFPKGQRFVVFSLGVLFTLSLIGALWLLPRDTSGAFYLLPTRAWELLIGSFCALYLRGNVLALPVLAQNTLSALGLGMIGYSVFTFSKFTPTPGLTTLLPTVGTALIILFARPGTFVQKLLSLRAMVGIGLISYSAYLWHQPLFSFARHNALHEPPWQVMVALIALTLLLAWASWKFIETPLRHSTASQNRVFVLSSGGLAAFLAVGLFVNFNAALPYGNGRYNLLDKEANLLRFENNNKRLQEQSWAMLRSYAKGLECVGDCSKGNNDRKWFDEQDSRLRLLLVGNSHSKDVFNLLHLSPTAAHHLQVGRFNAQISNLTKDHRLFANTNYQMAEVVMIASRYKIVGGNDINNLQPLVEQILSDGKTVILLKNVFEFPIYLGGKWTHFDKLLHEAMSEGLTNGPEISERSDRDHYALFESGKQDQRVTAANAEIARIQTLYPQVLVLDRMDFVCSRAEQRCFTSNGQLEKYFPDYGHYTVEGAKVFSKRMEDSGWLQPILTVSEEALNLRN</sequence>
<feature type="transmembrane region" description="Helical" evidence="1">
    <location>
        <begin position="187"/>
        <end position="209"/>
    </location>
</feature>
<organism evidence="4 5">
    <name type="scientific">Tritonibacter multivorans</name>
    <dbReference type="NCBI Taxonomy" id="928856"/>
    <lineage>
        <taxon>Bacteria</taxon>
        <taxon>Pseudomonadati</taxon>
        <taxon>Pseudomonadota</taxon>
        <taxon>Alphaproteobacteria</taxon>
        <taxon>Rhodobacterales</taxon>
        <taxon>Paracoccaceae</taxon>
        <taxon>Tritonibacter</taxon>
    </lineage>
</organism>
<dbReference type="InterPro" id="IPR043968">
    <property type="entry name" value="SGNH"/>
</dbReference>
<dbReference type="Pfam" id="PF01757">
    <property type="entry name" value="Acyl_transf_3"/>
    <property type="match status" value="1"/>
</dbReference>
<feature type="transmembrane region" description="Helical" evidence="1">
    <location>
        <begin position="72"/>
        <end position="92"/>
    </location>
</feature>
<dbReference type="STRING" id="928856.SAMN04488049_110140"/>
<dbReference type="RefSeq" id="WP_074942043.1">
    <property type="nucleotide sequence ID" value="NZ_CYSD01000033.1"/>
</dbReference>
<dbReference type="GO" id="GO:0009103">
    <property type="term" value="P:lipopolysaccharide biosynthetic process"/>
    <property type="evidence" value="ECO:0007669"/>
    <property type="project" value="TreeGrafter"/>
</dbReference>
<evidence type="ECO:0000259" key="3">
    <source>
        <dbReference type="Pfam" id="PF19040"/>
    </source>
</evidence>
<keyword evidence="5" id="KW-1185">Reference proteome</keyword>
<feature type="transmembrane region" description="Helical" evidence="1">
    <location>
        <begin position="312"/>
        <end position="331"/>
    </location>
</feature>
<keyword evidence="1" id="KW-1133">Transmembrane helix</keyword>